<dbReference type="Proteomes" id="UP000032431">
    <property type="component" value="Chromosome I"/>
</dbReference>
<dbReference type="InterPro" id="IPR018209">
    <property type="entry name" value="Pyrv_Knase_AS"/>
</dbReference>
<dbReference type="InterPro" id="IPR011037">
    <property type="entry name" value="Pyrv_Knase-like_insert_dom_sf"/>
</dbReference>
<reference evidence="25" key="1">
    <citation type="submission" date="2014-07" db="EMBL/GenBank/DDBJ databases">
        <authorList>
            <person name="Wibberg D."/>
        </authorList>
    </citation>
    <scope>NUCLEOTIDE SEQUENCE [LARGE SCALE GENOMIC DNA]</scope>
    <source>
        <strain evidence="25">DG5</strain>
    </source>
</reference>
<dbReference type="OrthoDB" id="9812123at2"/>
<evidence type="ECO:0000313" key="25">
    <source>
        <dbReference type="Proteomes" id="UP000032431"/>
    </source>
</evidence>
<evidence type="ECO:0000256" key="5">
    <source>
        <dbReference type="ARBA" id="ARBA00008663"/>
    </source>
</evidence>
<dbReference type="UniPathway" id="UPA00109">
    <property type="reaction ID" value="UER00188"/>
</dbReference>
<keyword evidence="25" id="KW-1185">Reference proteome</keyword>
<dbReference type="Gene3D" id="2.40.33.10">
    <property type="entry name" value="PK beta-barrel domain-like"/>
    <property type="match status" value="1"/>
</dbReference>
<evidence type="ECO:0000256" key="18">
    <source>
        <dbReference type="ARBA" id="ARBA00048152"/>
    </source>
</evidence>
<dbReference type="InterPro" id="IPR001697">
    <property type="entry name" value="Pyr_Knase"/>
</dbReference>
<dbReference type="HOGENOM" id="CLU_015439_0_2_9"/>
<dbReference type="NCBIfam" id="TIGR01064">
    <property type="entry name" value="pyruv_kin"/>
    <property type="match status" value="1"/>
</dbReference>
<evidence type="ECO:0000256" key="12">
    <source>
        <dbReference type="ARBA" id="ARBA00022777"/>
    </source>
</evidence>
<dbReference type="InterPro" id="IPR008279">
    <property type="entry name" value="PEP-util_enz_mobile_dom"/>
</dbReference>
<keyword evidence="16 20" id="KW-0324">Glycolysis</keyword>
<dbReference type="STRING" id="29343.CCDG5_1883"/>
<dbReference type="Pfam" id="PF00391">
    <property type="entry name" value="PEP-utilizers"/>
    <property type="match status" value="1"/>
</dbReference>
<dbReference type="KEGG" id="ccel:CCDG5_1883"/>
<comment type="pathway">
    <text evidence="3 20">Carbohydrate degradation; glycolysis; pyruvate from D-glyceraldehyde 3-phosphate: step 5/5.</text>
</comment>
<dbReference type="SUPFAM" id="SSF52935">
    <property type="entry name" value="PK C-terminal domain-like"/>
    <property type="match status" value="1"/>
</dbReference>
<dbReference type="Pfam" id="PF00224">
    <property type="entry name" value="PK"/>
    <property type="match status" value="1"/>
</dbReference>
<gene>
    <name evidence="24" type="primary">pyk</name>
    <name evidence="24" type="ORF">CCDG5_1883</name>
</gene>
<evidence type="ECO:0000256" key="6">
    <source>
        <dbReference type="ARBA" id="ARBA00011881"/>
    </source>
</evidence>
<keyword evidence="13" id="KW-0067">ATP-binding</keyword>
<proteinExistence type="inferred from homology"/>
<evidence type="ECO:0000259" key="21">
    <source>
        <dbReference type="Pfam" id="PF00224"/>
    </source>
</evidence>
<dbReference type="InterPro" id="IPR015813">
    <property type="entry name" value="Pyrv/PenolPyrv_kinase-like_dom"/>
</dbReference>
<dbReference type="InterPro" id="IPR015795">
    <property type="entry name" value="Pyrv_Knase_C"/>
</dbReference>
<evidence type="ECO:0000256" key="17">
    <source>
        <dbReference type="ARBA" id="ARBA00023317"/>
    </source>
</evidence>
<keyword evidence="14 20" id="KW-0460">Magnesium</keyword>
<dbReference type="InterPro" id="IPR015793">
    <property type="entry name" value="Pyrv_Knase_brl"/>
</dbReference>
<dbReference type="EMBL" id="LM995447">
    <property type="protein sequence ID" value="CDZ24979.1"/>
    <property type="molecule type" value="Genomic_DNA"/>
</dbReference>
<evidence type="ECO:0000256" key="2">
    <source>
        <dbReference type="ARBA" id="ARBA00001958"/>
    </source>
</evidence>
<evidence type="ECO:0000256" key="15">
    <source>
        <dbReference type="ARBA" id="ARBA00022958"/>
    </source>
</evidence>
<comment type="similarity">
    <text evidence="4">In the C-terminal section; belongs to the PEP-utilizing enzyme family.</text>
</comment>
<dbReference type="Gene3D" id="3.50.30.10">
    <property type="entry name" value="Phosphohistidine domain"/>
    <property type="match status" value="1"/>
</dbReference>
<dbReference type="PRINTS" id="PR01050">
    <property type="entry name" value="PYRUVTKNASE"/>
</dbReference>
<dbReference type="GO" id="GO:0004743">
    <property type="term" value="F:pyruvate kinase activity"/>
    <property type="evidence" value="ECO:0007669"/>
    <property type="project" value="UniProtKB-UniRule"/>
</dbReference>
<evidence type="ECO:0000313" key="24">
    <source>
        <dbReference type="EMBL" id="CDZ24979.1"/>
    </source>
</evidence>
<dbReference type="FunFam" id="2.40.33.10:FF:000001">
    <property type="entry name" value="Pyruvate kinase"/>
    <property type="match status" value="1"/>
</dbReference>
<feature type="domain" description="Pyruvate kinase C-terminal" evidence="23">
    <location>
        <begin position="356"/>
        <end position="468"/>
    </location>
</feature>
<evidence type="ECO:0000259" key="22">
    <source>
        <dbReference type="Pfam" id="PF00391"/>
    </source>
</evidence>
<dbReference type="InterPro" id="IPR036918">
    <property type="entry name" value="Pyrv_Knase_C_sf"/>
</dbReference>
<evidence type="ECO:0000256" key="20">
    <source>
        <dbReference type="RuleBase" id="RU000504"/>
    </source>
</evidence>
<comment type="subunit">
    <text evidence="6">Homotetramer.</text>
</comment>
<dbReference type="NCBIfam" id="NF004978">
    <property type="entry name" value="PRK06354.1"/>
    <property type="match status" value="1"/>
</dbReference>
<dbReference type="GO" id="GO:0000287">
    <property type="term" value="F:magnesium ion binding"/>
    <property type="evidence" value="ECO:0007669"/>
    <property type="project" value="UniProtKB-UniRule"/>
</dbReference>
<evidence type="ECO:0000256" key="7">
    <source>
        <dbReference type="ARBA" id="ARBA00012142"/>
    </source>
</evidence>
<evidence type="ECO:0000256" key="14">
    <source>
        <dbReference type="ARBA" id="ARBA00022842"/>
    </source>
</evidence>
<dbReference type="GO" id="GO:0016301">
    <property type="term" value="F:kinase activity"/>
    <property type="evidence" value="ECO:0007669"/>
    <property type="project" value="UniProtKB-KW"/>
</dbReference>
<dbReference type="PATRIC" id="fig|29343.3.peg.1977"/>
<dbReference type="PANTHER" id="PTHR11817">
    <property type="entry name" value="PYRUVATE KINASE"/>
    <property type="match status" value="1"/>
</dbReference>
<keyword evidence="10" id="KW-0479">Metal-binding</keyword>
<comment type="cofactor">
    <cofactor evidence="2">
        <name>K(+)</name>
        <dbReference type="ChEBI" id="CHEBI:29103"/>
    </cofactor>
</comment>
<dbReference type="FunFam" id="3.40.1380.20:FF:000013">
    <property type="entry name" value="Pyruvate kinase"/>
    <property type="match status" value="1"/>
</dbReference>
<dbReference type="InterPro" id="IPR036637">
    <property type="entry name" value="Phosphohistidine_dom_sf"/>
</dbReference>
<dbReference type="Gene3D" id="3.40.1380.20">
    <property type="entry name" value="Pyruvate kinase, C-terminal domain"/>
    <property type="match status" value="1"/>
</dbReference>
<organism evidence="24 25">
    <name type="scientific">[Clostridium] cellulosi</name>
    <dbReference type="NCBI Taxonomy" id="29343"/>
    <lineage>
        <taxon>Bacteria</taxon>
        <taxon>Bacillati</taxon>
        <taxon>Bacillota</taxon>
        <taxon>Clostridia</taxon>
        <taxon>Eubacteriales</taxon>
        <taxon>Oscillospiraceae</taxon>
        <taxon>Oscillospiraceae incertae sedis</taxon>
    </lineage>
</organism>
<evidence type="ECO:0000256" key="1">
    <source>
        <dbReference type="ARBA" id="ARBA00001946"/>
    </source>
</evidence>
<comment type="catalytic activity">
    <reaction evidence="18 20">
        <text>pyruvate + ATP = phosphoenolpyruvate + ADP + H(+)</text>
        <dbReference type="Rhea" id="RHEA:18157"/>
        <dbReference type="ChEBI" id="CHEBI:15361"/>
        <dbReference type="ChEBI" id="CHEBI:15378"/>
        <dbReference type="ChEBI" id="CHEBI:30616"/>
        <dbReference type="ChEBI" id="CHEBI:58702"/>
        <dbReference type="ChEBI" id="CHEBI:456216"/>
        <dbReference type="EC" id="2.7.1.40"/>
    </reaction>
</comment>
<protein>
    <recommendedName>
        <fullName evidence="8 19">Pyruvate kinase</fullName>
        <ecNumber evidence="7 19">2.7.1.40</ecNumber>
    </recommendedName>
</protein>
<dbReference type="GO" id="GO:0005524">
    <property type="term" value="F:ATP binding"/>
    <property type="evidence" value="ECO:0007669"/>
    <property type="project" value="UniProtKB-KW"/>
</dbReference>
<comment type="cofactor">
    <cofactor evidence="1">
        <name>Mg(2+)</name>
        <dbReference type="ChEBI" id="CHEBI:18420"/>
    </cofactor>
</comment>
<evidence type="ECO:0000256" key="3">
    <source>
        <dbReference type="ARBA" id="ARBA00004997"/>
    </source>
</evidence>
<keyword evidence="9 20" id="KW-0808">Transferase</keyword>
<comment type="similarity">
    <text evidence="5 20">Belongs to the pyruvate kinase family.</text>
</comment>
<keyword evidence="15" id="KW-0630">Potassium</keyword>
<dbReference type="SUPFAM" id="SSF52009">
    <property type="entry name" value="Phosphohistidine domain"/>
    <property type="match status" value="1"/>
</dbReference>
<dbReference type="PROSITE" id="PS00110">
    <property type="entry name" value="PYRUVATE_KINASE"/>
    <property type="match status" value="1"/>
</dbReference>
<feature type="domain" description="PEP-utilising enzyme mobile" evidence="22">
    <location>
        <begin position="503"/>
        <end position="574"/>
    </location>
</feature>
<dbReference type="Pfam" id="PF02887">
    <property type="entry name" value="PK_C"/>
    <property type="match status" value="1"/>
</dbReference>
<dbReference type="AlphaFoldDB" id="A0A078KV35"/>
<evidence type="ECO:0000256" key="8">
    <source>
        <dbReference type="ARBA" id="ARBA00018587"/>
    </source>
</evidence>
<dbReference type="GO" id="GO:0030955">
    <property type="term" value="F:potassium ion binding"/>
    <property type="evidence" value="ECO:0007669"/>
    <property type="project" value="UniProtKB-UniRule"/>
</dbReference>
<evidence type="ECO:0000259" key="23">
    <source>
        <dbReference type="Pfam" id="PF02887"/>
    </source>
</evidence>
<dbReference type="FunFam" id="3.20.20.60:FF:000025">
    <property type="entry name" value="Pyruvate kinase"/>
    <property type="match status" value="1"/>
</dbReference>
<evidence type="ECO:0000256" key="13">
    <source>
        <dbReference type="ARBA" id="ARBA00022840"/>
    </source>
</evidence>
<dbReference type="InterPro" id="IPR040442">
    <property type="entry name" value="Pyrv_kinase-like_dom_sf"/>
</dbReference>
<dbReference type="SUPFAM" id="SSF50800">
    <property type="entry name" value="PK beta-barrel domain-like"/>
    <property type="match status" value="1"/>
</dbReference>
<dbReference type="Gene3D" id="3.20.20.60">
    <property type="entry name" value="Phosphoenolpyruvate-binding domains"/>
    <property type="match status" value="1"/>
</dbReference>
<evidence type="ECO:0000256" key="11">
    <source>
        <dbReference type="ARBA" id="ARBA00022741"/>
    </source>
</evidence>
<dbReference type="NCBIfam" id="NF004491">
    <property type="entry name" value="PRK05826.1"/>
    <property type="match status" value="1"/>
</dbReference>
<accession>A0A078KV35</accession>
<evidence type="ECO:0000256" key="10">
    <source>
        <dbReference type="ARBA" id="ARBA00022723"/>
    </source>
</evidence>
<keyword evidence="12 20" id="KW-0418">Kinase</keyword>
<evidence type="ECO:0000256" key="9">
    <source>
        <dbReference type="ARBA" id="ARBA00022679"/>
    </source>
</evidence>
<sequence length="587" mass="63253">MRKTKIVCTLGPSTDDENVVREMMLSGMNIARFNFSHQTYADHKRRVDMLKKLRKEMDLPIAFLLDTKGPEIRLGTFQNKSVVLKEGQTFTLTTKEIEGTDSIVSVSFKGLPGDVKPGNHILIDDGLIDMVVENVKNTDIICKVLNGGKVSNNKGVNIPGAHLSLPFLSEKDKNDLLFGIENGFDFIAASFTRTASDIIEIRKILEENGGSSIRIIAKIENSEGVDNIDSILKVADGIMVARGDMGVEIPFEEIPRLQKMLIKKAYNAGKLVITATQMLDSMTVNPRPTRAEVTDVANAIYDGTSAIMLSGETAAGKHPVEAVKTMSRIAERTEANIDYVKRLAQRQPEENPSVTNAISHATCTTAHDLGAAAILTVTKSGQTARFISKFRPACPIIGCTPDEQVYRQLNMSWGVVPVMTKEMQNTDALFEHAVNSAVAKGLLHDGDLIVITAGIPLGVSGTTNLLKVQIVGDALVSGHGIVHSTVCGNLCVCKTEEEALKNFNDGDILVIPQTSNNIMPIIKKCSGIIAEADGSASHAAVVGLTLDLPVIVGAKNATKILKSGTTVILDGTRGIVFNCEKKKKPVT</sequence>
<evidence type="ECO:0000256" key="19">
    <source>
        <dbReference type="NCBIfam" id="TIGR01064"/>
    </source>
</evidence>
<feature type="domain" description="Pyruvate kinase barrel" evidence="21">
    <location>
        <begin position="1"/>
        <end position="323"/>
    </location>
</feature>
<dbReference type="InterPro" id="IPR015806">
    <property type="entry name" value="Pyrv_Knase_insert_dom_sf"/>
</dbReference>
<dbReference type="SUPFAM" id="SSF51621">
    <property type="entry name" value="Phosphoenolpyruvate/pyruvate domain"/>
    <property type="match status" value="1"/>
</dbReference>
<keyword evidence="17 24" id="KW-0670">Pyruvate</keyword>
<evidence type="ECO:0000256" key="16">
    <source>
        <dbReference type="ARBA" id="ARBA00023152"/>
    </source>
</evidence>
<dbReference type="EC" id="2.7.1.40" evidence="7 19"/>
<evidence type="ECO:0000256" key="4">
    <source>
        <dbReference type="ARBA" id="ARBA00006237"/>
    </source>
</evidence>
<name>A0A078KV35_9FIRM</name>
<keyword evidence="11" id="KW-0547">Nucleotide-binding</keyword>